<name>A0A2U9SE46_9PROT</name>
<dbReference type="InterPro" id="IPR053714">
    <property type="entry name" value="Iso_Racemase_Enz_sf"/>
</dbReference>
<keyword evidence="1" id="KW-0614">Plasmid</keyword>
<dbReference type="PANTHER" id="PTHR40267">
    <property type="entry name" value="BLR3294 PROTEIN"/>
    <property type="match status" value="1"/>
</dbReference>
<reference evidence="1 2" key="1">
    <citation type="submission" date="2018-06" db="EMBL/GenBank/DDBJ databases">
        <title>Complete genome sequencing of Azospirillum sp. M2T2B2.</title>
        <authorList>
            <person name="Heo J."/>
            <person name="Kim S.-J."/>
            <person name="Kwon S.-W."/>
            <person name="Anandham R."/>
        </authorList>
    </citation>
    <scope>NUCLEOTIDE SEQUENCE [LARGE SCALE GENOMIC DNA]</scope>
    <source>
        <strain evidence="1 2">M2T2B2</strain>
        <plasmid evidence="1 2">unnamed2</plasmid>
    </source>
</reference>
<dbReference type="InterPro" id="IPR026286">
    <property type="entry name" value="MaiA/AMDase"/>
</dbReference>
<dbReference type="AlphaFoldDB" id="A0A2U9SE46"/>
<dbReference type="Proteomes" id="UP000249605">
    <property type="component" value="Plasmid unnamed2"/>
</dbReference>
<dbReference type="Gene3D" id="3.40.50.12500">
    <property type="match status" value="1"/>
</dbReference>
<dbReference type="PIRSF" id="PIRSF015736">
    <property type="entry name" value="MI"/>
    <property type="match status" value="1"/>
</dbReference>
<dbReference type="KEGG" id="azm:DM194_21945"/>
<gene>
    <name evidence="1" type="ORF">DM194_21945</name>
</gene>
<proteinExistence type="predicted"/>
<accession>A0A2U9SE46</accession>
<dbReference type="RefSeq" id="WP_111069661.1">
    <property type="nucleotide sequence ID" value="NZ_CP029832.1"/>
</dbReference>
<dbReference type="OrthoDB" id="9816064at2"/>
<geneLocation type="plasmid" evidence="1 2">
    <name>unnamed2</name>
</geneLocation>
<evidence type="ECO:0000313" key="1">
    <source>
        <dbReference type="EMBL" id="AWU96926.1"/>
    </source>
</evidence>
<protein>
    <submittedName>
        <fullName evidence="1">Asp/Glu racemase</fullName>
    </submittedName>
</protein>
<organism evidence="1 2">
    <name type="scientific">Azospirillum ramasamyi</name>
    <dbReference type="NCBI Taxonomy" id="682998"/>
    <lineage>
        <taxon>Bacteria</taxon>
        <taxon>Pseudomonadati</taxon>
        <taxon>Pseudomonadota</taxon>
        <taxon>Alphaproteobacteria</taxon>
        <taxon>Rhodospirillales</taxon>
        <taxon>Azospirillaceae</taxon>
        <taxon>Azospirillum</taxon>
    </lineage>
</organism>
<dbReference type="PANTHER" id="PTHR40267:SF1">
    <property type="entry name" value="BLR3294 PROTEIN"/>
    <property type="match status" value="1"/>
</dbReference>
<keyword evidence="2" id="KW-1185">Reference proteome</keyword>
<dbReference type="EMBL" id="CP029832">
    <property type="protein sequence ID" value="AWU96926.1"/>
    <property type="molecule type" value="Genomic_DNA"/>
</dbReference>
<sequence>MDTNITVDDGGAVSTDAAPPATLVLPFATDGGLAARAAIGLLVLATDQTIEHEWRFLLGQPGVAVYNARLWNDKEIVPETLARMEQDIAPTTRLILPELALDVVAFGCTSGSMVIGPERVRERIREARPGIATTTPVEAVDAALAALGARRIGLVAPYQRRVGEAMRDYFVKAGYRVPVLAIFDEPDDTVAARIAPASIAAAVEQAAAHPEVDAVFVSCTSLRVAEAVETLEARTGKPVTSSNHALAWHSLRLAGVTDPLDGRGRLFRTPL</sequence>
<dbReference type="Pfam" id="PF17645">
    <property type="entry name" value="Amdase"/>
    <property type="match status" value="1"/>
</dbReference>
<evidence type="ECO:0000313" key="2">
    <source>
        <dbReference type="Proteomes" id="UP000249605"/>
    </source>
</evidence>